<sequence>MAFSYEPLSVGHIRLLKHRPSSLGSLSFDIVHVALSSKPHYAALSYTWGLPGNAGNVLICSQYFPVRQNLFDALQRIYSGKSIVSLLWVDAICINQGIDAAALKERSVQVTLMERIYGQAATVWVWLGKPKTEEDEENNRMAFAKIKYFRERVRVLQETSNHYQPWWWPTPPRSQGLLFADLLLTFSPATDTSLFDAPGSMTYKAWLGIIAMWNSRWWARTWIYQESTLDNKPNYFFGIRGAQIRPTVKFLSGDQETSWLELSAAYNIAVAIVSAPGLDSDFLRGSFDRYTKLALFRQHRTHHVSGSLLEVLQIFRHTVCADVRDKVYAPSGLLPADLSRHIVPDYAGKTHRDVHTDVTGCRRKPPYKAGLDIVPIPKMLHVPTHAYRRSRSIDWKRLSVLELDNTFAMPVTLVLTYRPLGGIPPVSFIVSDMLCVRGARIDRLKDIIPNTGPEPDRVRAVAREKSHKWAIESRHKYRLGGTYAAAIQRTIVLDLVYNDLG</sequence>
<dbReference type="Pfam" id="PF06985">
    <property type="entry name" value="HET"/>
    <property type="match status" value="1"/>
</dbReference>
<keyword evidence="4" id="KW-1185">Reference proteome</keyword>
<gene>
    <name evidence="2" type="ORF">LTR82_015246</name>
    <name evidence="3" type="ORF">LTR91_013610</name>
</gene>
<dbReference type="AlphaFoldDB" id="A0AAN6KD74"/>
<evidence type="ECO:0000259" key="1">
    <source>
        <dbReference type="Pfam" id="PF06985"/>
    </source>
</evidence>
<protein>
    <recommendedName>
        <fullName evidence="1">Heterokaryon incompatibility domain-containing protein</fullName>
    </recommendedName>
</protein>
<feature type="domain" description="Heterokaryon incompatibility" evidence="1">
    <location>
        <begin position="41"/>
        <end position="226"/>
    </location>
</feature>
<dbReference type="Proteomes" id="UP001175353">
    <property type="component" value="Unassembled WGS sequence"/>
</dbReference>
<dbReference type="InterPro" id="IPR052895">
    <property type="entry name" value="HetReg/Transcr_Mod"/>
</dbReference>
<evidence type="ECO:0000313" key="4">
    <source>
        <dbReference type="Proteomes" id="UP001175353"/>
    </source>
</evidence>
<dbReference type="InterPro" id="IPR010730">
    <property type="entry name" value="HET"/>
</dbReference>
<accession>A0AAN6KD74</accession>
<comment type="caution">
    <text evidence="3">The sequence shown here is derived from an EMBL/GenBank/DDBJ whole genome shotgun (WGS) entry which is preliminary data.</text>
</comment>
<dbReference type="EMBL" id="JAUJLE010000139">
    <property type="protein sequence ID" value="KAK0976576.1"/>
    <property type="molecule type" value="Genomic_DNA"/>
</dbReference>
<dbReference type="PANTHER" id="PTHR24148">
    <property type="entry name" value="ANKYRIN REPEAT DOMAIN-CONTAINING PROTEIN 39 HOMOLOG-RELATED"/>
    <property type="match status" value="1"/>
</dbReference>
<dbReference type="Proteomes" id="UP001168146">
    <property type="component" value="Unassembled WGS sequence"/>
</dbReference>
<organism evidence="3 4">
    <name type="scientific">Friedmanniomyces endolithicus</name>
    <dbReference type="NCBI Taxonomy" id="329885"/>
    <lineage>
        <taxon>Eukaryota</taxon>
        <taxon>Fungi</taxon>
        <taxon>Dikarya</taxon>
        <taxon>Ascomycota</taxon>
        <taxon>Pezizomycotina</taxon>
        <taxon>Dothideomycetes</taxon>
        <taxon>Dothideomycetidae</taxon>
        <taxon>Mycosphaerellales</taxon>
        <taxon>Teratosphaeriaceae</taxon>
        <taxon>Friedmanniomyces</taxon>
    </lineage>
</organism>
<reference evidence="2" key="1">
    <citation type="submission" date="2021-12" db="EMBL/GenBank/DDBJ databases">
        <title>Black yeast isolated from Biological Soil Crust.</title>
        <authorList>
            <person name="Kurbessoian T."/>
        </authorList>
    </citation>
    <scope>NUCLEOTIDE SEQUENCE</scope>
    <source>
        <strain evidence="2">CCFEE 5208</strain>
    </source>
</reference>
<reference evidence="3" key="2">
    <citation type="submission" date="2023-06" db="EMBL/GenBank/DDBJ databases">
        <title>Black Yeasts Isolated from many extreme environments.</title>
        <authorList>
            <person name="Coleine C."/>
            <person name="Stajich J.E."/>
            <person name="Selbmann L."/>
        </authorList>
    </citation>
    <scope>NUCLEOTIDE SEQUENCE</scope>
    <source>
        <strain evidence="3">CCFEE 5200</strain>
    </source>
</reference>
<evidence type="ECO:0000313" key="3">
    <source>
        <dbReference type="EMBL" id="KAK0976576.1"/>
    </source>
</evidence>
<name>A0AAN6KD74_9PEZI</name>
<evidence type="ECO:0000313" key="2">
    <source>
        <dbReference type="EMBL" id="KAK0309194.1"/>
    </source>
</evidence>
<proteinExistence type="predicted"/>
<dbReference type="EMBL" id="JASUXU010000082">
    <property type="protein sequence ID" value="KAK0309194.1"/>
    <property type="molecule type" value="Genomic_DNA"/>
</dbReference>
<dbReference type="PANTHER" id="PTHR24148:SF73">
    <property type="entry name" value="HET DOMAIN PROTEIN (AFU_ORTHOLOGUE AFUA_8G01020)"/>
    <property type="match status" value="1"/>
</dbReference>